<organism evidence="9 10">
    <name type="scientific">Diacronema lutheri</name>
    <name type="common">Unicellular marine alga</name>
    <name type="synonym">Monochrysis lutheri</name>
    <dbReference type="NCBI Taxonomy" id="2081491"/>
    <lineage>
        <taxon>Eukaryota</taxon>
        <taxon>Haptista</taxon>
        <taxon>Haptophyta</taxon>
        <taxon>Pavlovophyceae</taxon>
        <taxon>Pavlovales</taxon>
        <taxon>Pavlovaceae</taxon>
        <taxon>Diacronema</taxon>
    </lineage>
</organism>
<feature type="transmembrane region" description="Helical" evidence="8">
    <location>
        <begin position="421"/>
        <end position="447"/>
    </location>
</feature>
<keyword evidence="3" id="KW-0808">Transferase</keyword>
<evidence type="ECO:0000256" key="4">
    <source>
        <dbReference type="ARBA" id="ARBA00022692"/>
    </source>
</evidence>
<feature type="transmembrane region" description="Helical" evidence="8">
    <location>
        <begin position="394"/>
        <end position="414"/>
    </location>
</feature>
<dbReference type="Proteomes" id="UP000751190">
    <property type="component" value="Unassembled WGS sequence"/>
</dbReference>
<feature type="region of interest" description="Disordered" evidence="7">
    <location>
        <begin position="522"/>
        <end position="545"/>
    </location>
</feature>
<dbReference type="GO" id="GO:0016020">
    <property type="term" value="C:membrane"/>
    <property type="evidence" value="ECO:0007669"/>
    <property type="project" value="UniProtKB-SubCell"/>
</dbReference>
<dbReference type="GO" id="GO:0016757">
    <property type="term" value="F:glycosyltransferase activity"/>
    <property type="evidence" value="ECO:0007669"/>
    <property type="project" value="UniProtKB-KW"/>
</dbReference>
<keyword evidence="4 8" id="KW-0812">Transmembrane</keyword>
<accession>A0A8J5X766</accession>
<feature type="compositionally biased region" description="Low complexity" evidence="7">
    <location>
        <begin position="525"/>
        <end position="545"/>
    </location>
</feature>
<evidence type="ECO:0000256" key="8">
    <source>
        <dbReference type="SAM" id="Phobius"/>
    </source>
</evidence>
<dbReference type="SUPFAM" id="SSF53448">
    <property type="entry name" value="Nucleotide-diphospho-sugar transferases"/>
    <property type="match status" value="1"/>
</dbReference>
<evidence type="ECO:0008006" key="11">
    <source>
        <dbReference type="Google" id="ProtNLM"/>
    </source>
</evidence>
<evidence type="ECO:0000313" key="10">
    <source>
        <dbReference type="Proteomes" id="UP000751190"/>
    </source>
</evidence>
<evidence type="ECO:0000256" key="1">
    <source>
        <dbReference type="ARBA" id="ARBA00004141"/>
    </source>
</evidence>
<keyword evidence="10" id="KW-1185">Reference proteome</keyword>
<proteinExistence type="predicted"/>
<comment type="caution">
    <text evidence="9">The sequence shown here is derived from an EMBL/GenBank/DDBJ whole genome shotgun (WGS) entry which is preliminary data.</text>
</comment>
<evidence type="ECO:0000256" key="6">
    <source>
        <dbReference type="ARBA" id="ARBA00023136"/>
    </source>
</evidence>
<evidence type="ECO:0000256" key="5">
    <source>
        <dbReference type="ARBA" id="ARBA00022989"/>
    </source>
</evidence>
<dbReference type="Gene3D" id="3.90.550.10">
    <property type="entry name" value="Spore Coat Polysaccharide Biosynthesis Protein SpsA, Chain A"/>
    <property type="match status" value="1"/>
</dbReference>
<dbReference type="PANTHER" id="PTHR43867:SF2">
    <property type="entry name" value="CELLULOSE SYNTHASE CATALYTIC SUBUNIT A [UDP-FORMING]"/>
    <property type="match status" value="1"/>
</dbReference>
<dbReference type="AlphaFoldDB" id="A0A8J5X766"/>
<gene>
    <name evidence="9" type="ORF">KFE25_002269</name>
</gene>
<keyword evidence="5 8" id="KW-1133">Transmembrane helix</keyword>
<sequence length="581" mass="63252">MVQVPVVELVDPLPLVFSDDGYMSAADWVYFSLWLLVDLLNALMSVNICRSAYKRHRAAVQRHKWKDALAYEAVSVVVPCFLPNEKAIIHSTIDHICDNVAYPGDVTLHVVYNTPAPLPAEEARLAALDGTTHGKLGRTVRIHHVDGSRSKAENLNHVIGAVLDPAEAKYVAIFDADHHPDADCLTTLMVFLLQHEVDCVQGSTYIRNRTLAAHAGRGGGCGALGQVLAWLLANIIDAEFFVTYFIWMPAIELIGQTGFFGGSVALWRYHSLVNFTFSTVVQTEDIECSARAVLSRQKIRFCPEARSGELSPANLRAFWRQRQRWAMGWDQVSILYFDAIARSNLSFREKAGLYYVFPGRWMACSIGLIAGIVHPIVALVYAGYPWGPWLNAELLIGGAFYSVSTCVMLSQLVIHQAWRSWAFVLLFYFTGPVYLCFQASLVLYSLFSIIAKRDNGWVVTQRALPSGTAAGAETPARAAPALSGPGLSSLSPFRKPSAADAAGEPTLGFTLTRYYTVDRPDSVSGELDGADAPAAGDGRRGGAAATGAGVDVEAAPAMLLNGEARARAPLLSNGASYHRML</sequence>
<dbReference type="OrthoDB" id="72851at2759"/>
<dbReference type="InterPro" id="IPR029044">
    <property type="entry name" value="Nucleotide-diphossugar_trans"/>
</dbReference>
<evidence type="ECO:0000256" key="2">
    <source>
        <dbReference type="ARBA" id="ARBA00022676"/>
    </source>
</evidence>
<protein>
    <recommendedName>
        <fullName evidence="11">Glycosyltransferase 2-like domain-containing protein</fullName>
    </recommendedName>
</protein>
<name>A0A8J5X766_DIALT</name>
<dbReference type="InterPro" id="IPR050321">
    <property type="entry name" value="Glycosyltr_2/OpgH_subfam"/>
</dbReference>
<evidence type="ECO:0000256" key="7">
    <source>
        <dbReference type="SAM" id="MobiDB-lite"/>
    </source>
</evidence>
<reference evidence="9" key="1">
    <citation type="submission" date="2021-05" db="EMBL/GenBank/DDBJ databases">
        <title>The genome of the haptophyte Pavlova lutheri (Diacronema luteri, Pavlovales) - a model for lipid biosynthesis in eukaryotic algae.</title>
        <authorList>
            <person name="Hulatt C.J."/>
            <person name="Posewitz M.C."/>
        </authorList>
    </citation>
    <scope>NUCLEOTIDE SEQUENCE</scope>
    <source>
        <strain evidence="9">NIVA-4/92</strain>
    </source>
</reference>
<comment type="subcellular location">
    <subcellularLocation>
        <location evidence="1">Membrane</location>
        <topology evidence="1">Multi-pass membrane protein</topology>
    </subcellularLocation>
</comment>
<dbReference type="Pfam" id="PF13641">
    <property type="entry name" value="Glyco_tranf_2_3"/>
    <property type="match status" value="1"/>
</dbReference>
<feature type="transmembrane region" description="Helical" evidence="8">
    <location>
        <begin position="28"/>
        <end position="49"/>
    </location>
</feature>
<evidence type="ECO:0000256" key="3">
    <source>
        <dbReference type="ARBA" id="ARBA00022679"/>
    </source>
</evidence>
<keyword evidence="2" id="KW-0328">Glycosyltransferase</keyword>
<dbReference type="PANTHER" id="PTHR43867">
    <property type="entry name" value="CELLULOSE SYNTHASE CATALYTIC SUBUNIT A [UDP-FORMING]"/>
    <property type="match status" value="1"/>
</dbReference>
<feature type="transmembrane region" description="Helical" evidence="8">
    <location>
        <begin position="361"/>
        <end position="382"/>
    </location>
</feature>
<dbReference type="EMBL" id="JAGTXO010000066">
    <property type="protein sequence ID" value="KAG8457605.1"/>
    <property type="molecule type" value="Genomic_DNA"/>
</dbReference>
<evidence type="ECO:0000313" key="9">
    <source>
        <dbReference type="EMBL" id="KAG8457605.1"/>
    </source>
</evidence>
<keyword evidence="6 8" id="KW-0472">Membrane</keyword>